<organism evidence="2 3">
    <name type="scientific">Mauremys mutica</name>
    <name type="common">yellowpond turtle</name>
    <dbReference type="NCBI Taxonomy" id="74926"/>
    <lineage>
        <taxon>Eukaryota</taxon>
        <taxon>Metazoa</taxon>
        <taxon>Chordata</taxon>
        <taxon>Craniata</taxon>
        <taxon>Vertebrata</taxon>
        <taxon>Euteleostomi</taxon>
        <taxon>Archelosauria</taxon>
        <taxon>Testudinata</taxon>
        <taxon>Testudines</taxon>
        <taxon>Cryptodira</taxon>
        <taxon>Durocryptodira</taxon>
        <taxon>Testudinoidea</taxon>
        <taxon>Geoemydidae</taxon>
        <taxon>Geoemydinae</taxon>
        <taxon>Mauremys</taxon>
    </lineage>
</organism>
<gene>
    <name evidence="2" type="ORF">KIL84_011603</name>
</gene>
<feature type="coiled-coil region" evidence="1">
    <location>
        <begin position="21"/>
        <end position="50"/>
    </location>
</feature>
<sequence length="98" mass="11322">MDHFSLSSDDIGFHLFTCESLATIEKRIAEKKTEQAKARLENRVQQAEVEKRQPRPYLTACKKLPALFGNPPLELIGEPLEDLDPYYNDHKVKVIMCY</sequence>
<name>A0A9D4B2G4_9SAUR</name>
<dbReference type="Proteomes" id="UP000827986">
    <property type="component" value="Unassembled WGS sequence"/>
</dbReference>
<comment type="caution">
    <text evidence="2">The sequence shown here is derived from an EMBL/GenBank/DDBJ whole genome shotgun (WGS) entry which is preliminary data.</text>
</comment>
<dbReference type="EMBL" id="JAHDVG010000474">
    <property type="protein sequence ID" value="KAH1177901.1"/>
    <property type="molecule type" value="Genomic_DNA"/>
</dbReference>
<keyword evidence="1" id="KW-0175">Coiled coil</keyword>
<evidence type="ECO:0000256" key="1">
    <source>
        <dbReference type="SAM" id="Coils"/>
    </source>
</evidence>
<accession>A0A9D4B2G4</accession>
<protein>
    <submittedName>
        <fullName evidence="2">Uncharacterized protein</fullName>
    </submittedName>
</protein>
<keyword evidence="3" id="KW-1185">Reference proteome</keyword>
<reference evidence="2" key="1">
    <citation type="submission" date="2021-09" db="EMBL/GenBank/DDBJ databases">
        <title>The genome of Mauremys mutica provides insights into the evolution of semi-aquatic lifestyle.</title>
        <authorList>
            <person name="Gong S."/>
            <person name="Gao Y."/>
        </authorList>
    </citation>
    <scope>NUCLEOTIDE SEQUENCE</scope>
    <source>
        <strain evidence="2">MM-2020</strain>
        <tissue evidence="2">Muscle</tissue>
    </source>
</reference>
<evidence type="ECO:0000313" key="3">
    <source>
        <dbReference type="Proteomes" id="UP000827986"/>
    </source>
</evidence>
<dbReference type="AlphaFoldDB" id="A0A9D4B2G4"/>
<proteinExistence type="predicted"/>
<evidence type="ECO:0000313" key="2">
    <source>
        <dbReference type="EMBL" id="KAH1177901.1"/>
    </source>
</evidence>